<dbReference type="GO" id="GO:0005975">
    <property type="term" value="P:carbohydrate metabolic process"/>
    <property type="evidence" value="ECO:0007669"/>
    <property type="project" value="InterPro"/>
</dbReference>
<sequence>MGDNFQTPSPLPAQAAEPQQQPTPQNATLLQAFEWYIPPDHGHFLRLSSQIPQLSQHGISSLWIPPSCKATSPQSNGYDIYDLYDLGEFSQKGSTATKWGTKSQLLELAQKGQEYGVGLYWDAVLNHRFGADHREKCKAVEVDANNRNVRISGEYEIDAWVGFDFFGRSGAGDQLQHSKLKYHWYHFSGVDFNANDPDKAGTIYQIIGEQSQGWARSPEEVDGEKGNYDYLMGCDLDYSHPEVEEDVLNWGRWLVKEVPIRGIRFDAVKHFSEGFLRKFVKMLDGEFGEGWFLVGEFWKDSLKSMTDYLDRMDHKFSLFDAPLVYNFGEISTSVSADLRKVFDDTLVQKAPVCAVTLVQNHDTQPLQALAVPITPWFLPLGYALILLREAGYPCVFYGDLYGLCTPTSDNPSPTRPTSGPVTILPKLLLARKLYAYGPQTDYFDYQTCIGWVRHGTWDRKDKCAVVMSNAAEGWKRMFIGAECAGQRWTDVLGWRGEVVTVGEDGWAEFRCGGCSVSVWAWDGAKGREEFGGEFDFDIYGSESEGTN</sequence>
<dbReference type="Gene3D" id="2.60.40.1180">
    <property type="entry name" value="Golgi alpha-mannosidase II"/>
    <property type="match status" value="1"/>
</dbReference>
<evidence type="ECO:0000259" key="8">
    <source>
        <dbReference type="SMART" id="SM00642"/>
    </source>
</evidence>
<feature type="domain" description="Glycosyl hydrolase family 13 catalytic" evidence="8">
    <location>
        <begin position="27"/>
        <end position="431"/>
    </location>
</feature>
<keyword evidence="5" id="KW-0119">Carbohydrate metabolism</keyword>
<dbReference type="Proteomes" id="UP000433876">
    <property type="component" value="Unassembled WGS sequence"/>
</dbReference>
<evidence type="ECO:0000256" key="1">
    <source>
        <dbReference type="ARBA" id="ARBA00001913"/>
    </source>
</evidence>
<evidence type="ECO:0000256" key="7">
    <source>
        <dbReference type="SAM" id="MobiDB-lite"/>
    </source>
</evidence>
<dbReference type="InterPro" id="IPR013776">
    <property type="entry name" value="A-amylase_thermo"/>
</dbReference>
<dbReference type="PANTHER" id="PTHR43447">
    <property type="entry name" value="ALPHA-AMYLASE"/>
    <property type="match status" value="1"/>
</dbReference>
<dbReference type="GO" id="GO:0004553">
    <property type="term" value="F:hydrolase activity, hydrolyzing O-glycosyl compounds"/>
    <property type="evidence" value="ECO:0007669"/>
    <property type="project" value="InterPro"/>
</dbReference>
<dbReference type="InterPro" id="IPR017853">
    <property type="entry name" value="GH"/>
</dbReference>
<keyword evidence="4" id="KW-0378">Hydrolase</keyword>
<evidence type="ECO:0000256" key="2">
    <source>
        <dbReference type="ARBA" id="ARBA00008061"/>
    </source>
</evidence>
<comment type="cofactor">
    <cofactor evidence="1">
        <name>Ca(2+)</name>
        <dbReference type="ChEBI" id="CHEBI:29108"/>
    </cofactor>
</comment>
<gene>
    <name evidence="9" type="ORF">SMACR_08188</name>
</gene>
<evidence type="ECO:0000313" key="9">
    <source>
        <dbReference type="EMBL" id="KAA8630021.1"/>
    </source>
</evidence>
<evidence type="ECO:0000256" key="3">
    <source>
        <dbReference type="ARBA" id="ARBA00022723"/>
    </source>
</evidence>
<evidence type="ECO:0000256" key="4">
    <source>
        <dbReference type="ARBA" id="ARBA00022801"/>
    </source>
</evidence>
<protein>
    <recommendedName>
        <fullName evidence="8">Glycosyl hydrolase family 13 catalytic domain-containing protein</fullName>
    </recommendedName>
</protein>
<dbReference type="NCBIfam" id="NF006968">
    <property type="entry name" value="PRK09441.1-1"/>
    <property type="match status" value="1"/>
</dbReference>
<dbReference type="EMBL" id="NMPR01000117">
    <property type="protein sequence ID" value="KAA8630021.1"/>
    <property type="molecule type" value="Genomic_DNA"/>
</dbReference>
<dbReference type="InterPro" id="IPR013780">
    <property type="entry name" value="Glyco_hydro_b"/>
</dbReference>
<evidence type="ECO:0000313" key="10">
    <source>
        <dbReference type="Proteomes" id="UP000433876"/>
    </source>
</evidence>
<proteinExistence type="inferred from homology"/>
<dbReference type="GO" id="GO:0005509">
    <property type="term" value="F:calcium ion binding"/>
    <property type="evidence" value="ECO:0007669"/>
    <property type="project" value="InterPro"/>
</dbReference>
<feature type="region of interest" description="Disordered" evidence="7">
    <location>
        <begin position="1"/>
        <end position="23"/>
    </location>
</feature>
<dbReference type="Gene3D" id="2.40.30.140">
    <property type="match status" value="1"/>
</dbReference>
<evidence type="ECO:0000256" key="6">
    <source>
        <dbReference type="ARBA" id="ARBA00023295"/>
    </source>
</evidence>
<dbReference type="Gene3D" id="3.20.20.80">
    <property type="entry name" value="Glycosidases"/>
    <property type="match status" value="1"/>
</dbReference>
<dbReference type="CDD" id="cd11318">
    <property type="entry name" value="AmyAc_bac_fung_AmyA"/>
    <property type="match status" value="1"/>
</dbReference>
<dbReference type="InterPro" id="IPR006047">
    <property type="entry name" value="GH13_cat_dom"/>
</dbReference>
<dbReference type="AlphaFoldDB" id="A0A8S8ZMW5"/>
<dbReference type="SMART" id="SM00642">
    <property type="entry name" value="Aamy"/>
    <property type="match status" value="1"/>
</dbReference>
<keyword evidence="6" id="KW-0326">Glycosidase</keyword>
<dbReference type="VEuPathDB" id="FungiDB:SMAC_08188"/>
<dbReference type="NCBIfam" id="NF006969">
    <property type="entry name" value="PRK09441.1-2"/>
    <property type="match status" value="1"/>
</dbReference>
<comment type="similarity">
    <text evidence="2">Belongs to the glycosyl hydrolase 13 family.</text>
</comment>
<comment type="caution">
    <text evidence="9">The sequence shown here is derived from an EMBL/GenBank/DDBJ whole genome shotgun (WGS) entry which is preliminary data.</text>
</comment>
<dbReference type="InterPro" id="IPR015237">
    <property type="entry name" value="Alpha-amylase_C_pro"/>
</dbReference>
<dbReference type="Pfam" id="PF09154">
    <property type="entry name" value="Alpha-amy_C_pro"/>
    <property type="match status" value="1"/>
</dbReference>
<organism evidence="9 10">
    <name type="scientific">Sordaria macrospora</name>
    <dbReference type="NCBI Taxonomy" id="5147"/>
    <lineage>
        <taxon>Eukaryota</taxon>
        <taxon>Fungi</taxon>
        <taxon>Dikarya</taxon>
        <taxon>Ascomycota</taxon>
        <taxon>Pezizomycotina</taxon>
        <taxon>Sordariomycetes</taxon>
        <taxon>Sordariomycetidae</taxon>
        <taxon>Sordariales</taxon>
        <taxon>Sordariaceae</taxon>
        <taxon>Sordaria</taxon>
    </lineage>
</organism>
<dbReference type="SUPFAM" id="SSF51445">
    <property type="entry name" value="(Trans)glycosidases"/>
    <property type="match status" value="1"/>
</dbReference>
<feature type="compositionally biased region" description="Low complexity" evidence="7">
    <location>
        <begin position="12"/>
        <end position="23"/>
    </location>
</feature>
<reference evidence="9 10" key="1">
    <citation type="submission" date="2017-07" db="EMBL/GenBank/DDBJ databases">
        <title>Genome sequence of the Sordaria macrospora wild type strain R19027.</title>
        <authorList>
            <person name="Nowrousian M."/>
            <person name="Teichert I."/>
            <person name="Kueck U."/>
        </authorList>
    </citation>
    <scope>NUCLEOTIDE SEQUENCE [LARGE SCALE GENOMIC DNA]</scope>
    <source>
        <strain evidence="9 10">R19027</strain>
        <tissue evidence="9">Mycelium</tissue>
    </source>
</reference>
<dbReference type="Pfam" id="PF00128">
    <property type="entry name" value="Alpha-amylase"/>
    <property type="match status" value="1"/>
</dbReference>
<name>A0A8S8ZMW5_SORMA</name>
<evidence type="ECO:0000256" key="5">
    <source>
        <dbReference type="ARBA" id="ARBA00023277"/>
    </source>
</evidence>
<accession>A0A8S8ZMW5</accession>
<dbReference type="SUPFAM" id="SSF51011">
    <property type="entry name" value="Glycosyl hydrolase domain"/>
    <property type="match status" value="1"/>
</dbReference>
<keyword evidence="3" id="KW-0479">Metal-binding</keyword>
<dbReference type="PIRSF" id="PIRSF001021">
    <property type="entry name" value="Alph-amls_thrmst"/>
    <property type="match status" value="1"/>
</dbReference>